<evidence type="ECO:0000259" key="2">
    <source>
        <dbReference type="PROSITE" id="PS51746"/>
    </source>
</evidence>
<gene>
    <name evidence="3" type="primary">rsbU</name>
    <name evidence="3" type="ORF">CQU01_25610</name>
</gene>
<accession>A0A511V3K1</accession>
<organism evidence="3 4">
    <name type="scientific">Cerasibacillus quisquiliarum</name>
    <dbReference type="NCBI Taxonomy" id="227865"/>
    <lineage>
        <taxon>Bacteria</taxon>
        <taxon>Bacillati</taxon>
        <taxon>Bacillota</taxon>
        <taxon>Bacilli</taxon>
        <taxon>Bacillales</taxon>
        <taxon>Bacillaceae</taxon>
        <taxon>Cerasibacillus</taxon>
    </lineage>
</organism>
<dbReference type="PROSITE" id="PS51746">
    <property type="entry name" value="PPM_2"/>
    <property type="match status" value="1"/>
</dbReference>
<dbReference type="InterPro" id="IPR052016">
    <property type="entry name" value="Bact_Sigma-Reg"/>
</dbReference>
<dbReference type="PANTHER" id="PTHR43156:SF15">
    <property type="entry name" value="PHOSPHOSERINE PHOSPHATASE RSBU"/>
    <property type="match status" value="1"/>
</dbReference>
<dbReference type="SUPFAM" id="SSF101215">
    <property type="entry name" value="KaiA/RbsU domain"/>
    <property type="match status" value="1"/>
</dbReference>
<evidence type="ECO:0000313" key="3">
    <source>
        <dbReference type="EMBL" id="GEN32323.1"/>
    </source>
</evidence>
<keyword evidence="4" id="KW-1185">Reference proteome</keyword>
<comment type="caution">
    <text evidence="3">The sequence shown here is derived from an EMBL/GenBank/DDBJ whole genome shotgun (WGS) entry which is preliminary data.</text>
</comment>
<dbReference type="Pfam" id="PF07228">
    <property type="entry name" value="SpoIIE"/>
    <property type="match status" value="1"/>
</dbReference>
<evidence type="ECO:0000313" key="4">
    <source>
        <dbReference type="Proteomes" id="UP000321491"/>
    </source>
</evidence>
<dbReference type="InterPro" id="IPR036457">
    <property type="entry name" value="PPM-type-like_dom_sf"/>
</dbReference>
<dbReference type="Proteomes" id="UP000321491">
    <property type="component" value="Unassembled WGS sequence"/>
</dbReference>
<sequence>MKAIMLDKETYKQLLNQYISTQDEGALYRAERLTRNFIKKNILPEEIIDLHIQVLRETYPTIYEEMVYMCQFLLETMISYGLAIQENETLREKQLAMRTEISLAANIQKTLLSSTLPEVDGLDIGVISVPAKQMNGDYYHFVTGKDGSIGIALADIIGKGIPAALCMSMIKYAMESFPEQLMNPNDILRRLNHVVELNVDSSMFITMIYAKYKNGLLTYASAGHEPGIYYCKETDTFYNLKAKGLVLGVSTDVSYSQYEQELKAGDMIILLTDGVTEYRNGDQFAKRGELLRIIRQSMKLKAQDIVENVYQHFNSLSEYYQQDDFTLIILKKY</sequence>
<dbReference type="SUPFAM" id="SSF81606">
    <property type="entry name" value="PP2C-like"/>
    <property type="match status" value="1"/>
</dbReference>
<dbReference type="RefSeq" id="WP_146938677.1">
    <property type="nucleotide sequence ID" value="NZ_BJXW01000037.1"/>
</dbReference>
<dbReference type="PANTHER" id="PTHR43156">
    <property type="entry name" value="STAGE II SPORULATION PROTEIN E-RELATED"/>
    <property type="match status" value="1"/>
</dbReference>
<dbReference type="FunFam" id="3.60.40.10:FF:000045">
    <property type="entry name" value="Stage II sporulation protein E"/>
    <property type="match status" value="1"/>
</dbReference>
<dbReference type="InterPro" id="IPR017944">
    <property type="entry name" value="KaiA/RbsU_helical_domain_sf"/>
</dbReference>
<dbReference type="AlphaFoldDB" id="A0A511V3K1"/>
<dbReference type="SMART" id="SM00331">
    <property type="entry name" value="PP2C_SIG"/>
    <property type="match status" value="1"/>
</dbReference>
<dbReference type="InterPro" id="IPR014787">
    <property type="entry name" value="PSer_Pase_RsbU_N"/>
</dbReference>
<dbReference type="Gene3D" id="1.10.1240.30">
    <property type="entry name" value="KaiA/RbsU domain"/>
    <property type="match status" value="1"/>
</dbReference>
<protein>
    <submittedName>
        <fullName evidence="3">Phosphoserine phosphatase RsbU</fullName>
    </submittedName>
</protein>
<dbReference type="EMBL" id="BJXW01000037">
    <property type="protein sequence ID" value="GEN32323.1"/>
    <property type="molecule type" value="Genomic_DNA"/>
</dbReference>
<dbReference type="OrthoDB" id="311592at2"/>
<proteinExistence type="predicted"/>
<dbReference type="Pfam" id="PF08673">
    <property type="entry name" value="RsbU_N"/>
    <property type="match status" value="1"/>
</dbReference>
<feature type="domain" description="PPM-type phosphatase" evidence="2">
    <location>
        <begin position="123"/>
        <end position="332"/>
    </location>
</feature>
<dbReference type="Gene3D" id="3.60.40.10">
    <property type="entry name" value="PPM-type phosphatase domain"/>
    <property type="match status" value="1"/>
</dbReference>
<name>A0A511V3K1_9BACI</name>
<keyword evidence="1" id="KW-0378">Hydrolase</keyword>
<dbReference type="InterPro" id="IPR001932">
    <property type="entry name" value="PPM-type_phosphatase-like_dom"/>
</dbReference>
<dbReference type="GO" id="GO:0016791">
    <property type="term" value="F:phosphatase activity"/>
    <property type="evidence" value="ECO:0007669"/>
    <property type="project" value="TreeGrafter"/>
</dbReference>
<reference evidence="3 4" key="1">
    <citation type="submission" date="2019-07" db="EMBL/GenBank/DDBJ databases">
        <title>Whole genome shotgun sequence of Cerasibacillus quisquiliarum NBRC 102429.</title>
        <authorList>
            <person name="Hosoyama A."/>
            <person name="Uohara A."/>
            <person name="Ohji S."/>
            <person name="Ichikawa N."/>
        </authorList>
    </citation>
    <scope>NUCLEOTIDE SEQUENCE [LARGE SCALE GENOMIC DNA]</scope>
    <source>
        <strain evidence="3 4">NBRC 102429</strain>
    </source>
</reference>
<evidence type="ECO:0000256" key="1">
    <source>
        <dbReference type="ARBA" id="ARBA00022801"/>
    </source>
</evidence>